<dbReference type="RefSeq" id="XP_033421122.1">
    <property type="nucleotide sequence ID" value="XM_033575267.1"/>
</dbReference>
<dbReference type="OrthoDB" id="4324149at2759"/>
<comment type="caution">
    <text evidence="2">The sequence shown here is derived from an EMBL/GenBank/DDBJ whole genome shotgun (WGS) entry which is preliminary data.</text>
</comment>
<sequence>MDHSYTAIEKRVSEAVKSVQGEKKPKIAELARVFNVPYDGLRRSFQGGPSRSDLGVIVQWYNVLELYIQDISREISTTLTKSAFKLDKEKLKKLSLPVAKKPQDLNLKRLENHSPLSSVSLPMAGQYCRSSSLKDSAISSGDFNPHFQTGL</sequence>
<dbReference type="EMBL" id="QUQM01000008">
    <property type="protein sequence ID" value="KAA8641760.1"/>
    <property type="molecule type" value="Genomic_DNA"/>
</dbReference>
<evidence type="ECO:0000313" key="2">
    <source>
        <dbReference type="EMBL" id="THC90216.1"/>
    </source>
</evidence>
<dbReference type="VEuPathDB" id="FungiDB:EYZ11_010316"/>
<dbReference type="AlphaFoldDB" id="A0A4S3J5L5"/>
<gene>
    <name evidence="1" type="ORF">ATNIH1004_010699</name>
    <name evidence="2" type="ORF">EYZ11_010316</name>
</gene>
<accession>A0A4S3J5L5</accession>
<dbReference type="EMBL" id="SOSA01000545">
    <property type="protein sequence ID" value="THC90216.1"/>
    <property type="molecule type" value="Genomic_DNA"/>
</dbReference>
<organism evidence="2 3">
    <name type="scientific">Aspergillus tanneri</name>
    <dbReference type="NCBI Taxonomy" id="1220188"/>
    <lineage>
        <taxon>Eukaryota</taxon>
        <taxon>Fungi</taxon>
        <taxon>Dikarya</taxon>
        <taxon>Ascomycota</taxon>
        <taxon>Pezizomycotina</taxon>
        <taxon>Eurotiomycetes</taxon>
        <taxon>Eurotiomycetidae</taxon>
        <taxon>Eurotiales</taxon>
        <taxon>Aspergillaceae</taxon>
        <taxon>Aspergillus</taxon>
        <taxon>Aspergillus subgen. Circumdati</taxon>
    </lineage>
</organism>
<reference evidence="2 3" key="1">
    <citation type="submission" date="2019-03" db="EMBL/GenBank/DDBJ databases">
        <title>The genome sequence of a newly discovered highly antifungal drug resistant Aspergillus species, Aspergillus tanneri NIH 1004.</title>
        <authorList>
            <person name="Mounaud S."/>
            <person name="Singh I."/>
            <person name="Joardar V."/>
            <person name="Pakala S."/>
            <person name="Pakala S."/>
            <person name="Venepally P."/>
            <person name="Hoover J."/>
            <person name="Nierman W."/>
            <person name="Chung J."/>
            <person name="Losada L."/>
        </authorList>
    </citation>
    <scope>NUCLEOTIDE SEQUENCE [LARGE SCALE GENOMIC DNA]</scope>
    <source>
        <strain evidence="2 3">NIH1004</strain>
    </source>
</reference>
<proteinExistence type="predicted"/>
<evidence type="ECO:0000313" key="1">
    <source>
        <dbReference type="EMBL" id="KAA8641760.1"/>
    </source>
</evidence>
<reference evidence="1 4" key="2">
    <citation type="submission" date="2019-08" db="EMBL/GenBank/DDBJ databases">
        <title>The genome sequence of a newly discovered highly antifungal drug resistant Aspergillus species, Aspergillus tanneri NIH 1004.</title>
        <authorList>
            <person name="Mounaud S."/>
            <person name="Singh I."/>
            <person name="Joardar V."/>
            <person name="Pakala S."/>
            <person name="Pakala S."/>
            <person name="Venepally P."/>
            <person name="Chung J.K."/>
            <person name="Losada L."/>
            <person name="Nierman W.C."/>
        </authorList>
    </citation>
    <scope>NUCLEOTIDE SEQUENCE [LARGE SCALE GENOMIC DNA]</scope>
    <source>
        <strain evidence="1 4">NIH1004</strain>
    </source>
</reference>
<dbReference type="Proteomes" id="UP000308092">
    <property type="component" value="Unassembled WGS sequence"/>
</dbReference>
<dbReference type="GeneID" id="54333400"/>
<evidence type="ECO:0000313" key="4">
    <source>
        <dbReference type="Proteomes" id="UP000324241"/>
    </source>
</evidence>
<keyword evidence="3" id="KW-1185">Reference proteome</keyword>
<protein>
    <submittedName>
        <fullName evidence="2">Uncharacterized protein</fullName>
    </submittedName>
</protein>
<name>A0A4S3J5L5_9EURO</name>
<evidence type="ECO:0000313" key="3">
    <source>
        <dbReference type="Proteomes" id="UP000308092"/>
    </source>
</evidence>
<dbReference type="Proteomes" id="UP000324241">
    <property type="component" value="Unassembled WGS sequence"/>
</dbReference>